<dbReference type="SUPFAM" id="SSF51206">
    <property type="entry name" value="cAMP-binding domain-like"/>
    <property type="match status" value="1"/>
</dbReference>
<name>A0A266Q9C8_9GAMM</name>
<dbReference type="InterPro" id="IPR012318">
    <property type="entry name" value="HTH_CRP"/>
</dbReference>
<keyword evidence="1" id="KW-0805">Transcription regulation</keyword>
<organism evidence="5 6">
    <name type="scientific">Cellvibrio mixtus</name>
    <dbReference type="NCBI Taxonomy" id="39650"/>
    <lineage>
        <taxon>Bacteria</taxon>
        <taxon>Pseudomonadati</taxon>
        <taxon>Pseudomonadota</taxon>
        <taxon>Gammaproteobacteria</taxon>
        <taxon>Cellvibrionales</taxon>
        <taxon>Cellvibrionaceae</taxon>
        <taxon>Cellvibrio</taxon>
    </lineage>
</organism>
<dbReference type="EMBL" id="NHNI01000001">
    <property type="protein sequence ID" value="OZY86497.1"/>
    <property type="molecule type" value="Genomic_DNA"/>
</dbReference>
<dbReference type="InterPro" id="IPR036388">
    <property type="entry name" value="WH-like_DNA-bd_sf"/>
</dbReference>
<dbReference type="InterPro" id="IPR036390">
    <property type="entry name" value="WH_DNA-bd_sf"/>
</dbReference>
<dbReference type="Proteomes" id="UP000216101">
    <property type="component" value="Unassembled WGS sequence"/>
</dbReference>
<evidence type="ECO:0000313" key="6">
    <source>
        <dbReference type="Proteomes" id="UP000216101"/>
    </source>
</evidence>
<dbReference type="AlphaFoldDB" id="A0A266Q9C8"/>
<sequence length="242" mass="26967">MTCPLETPANNPHALSGNRLIDGLSATLRAQLLSHCKTVELTFGDTLCEPQEIIRYAYFPLTGFISLLTLLDNHQPLEMCLIGNEGMMGSSLALGIASAPMRALVQGSGRALRINAVQLHIELRASAELRAQLHRYVYVVLEQLAKTAACIHFHEVAQRLARWLLMTHDRTHSDTLHLTQEFLADMLGVRRSSITVAAGVLQNDHLIHYSRGEIIILDRLGLEQVACECYQALKRDYELVFA</sequence>
<dbReference type="PROSITE" id="PS51063">
    <property type="entry name" value="HTH_CRP_2"/>
    <property type="match status" value="1"/>
</dbReference>
<protein>
    <submittedName>
        <fullName evidence="5">Crp/Fnr family transcriptional regulator</fullName>
    </submittedName>
</protein>
<keyword evidence="3" id="KW-0804">Transcription</keyword>
<dbReference type="Gene3D" id="1.10.10.10">
    <property type="entry name" value="Winged helix-like DNA-binding domain superfamily/Winged helix DNA-binding domain"/>
    <property type="match status" value="1"/>
</dbReference>
<dbReference type="InterPro" id="IPR018490">
    <property type="entry name" value="cNMP-bd_dom_sf"/>
</dbReference>
<dbReference type="InterPro" id="IPR014710">
    <property type="entry name" value="RmlC-like_jellyroll"/>
</dbReference>
<feature type="domain" description="HTH crp-type" evidence="4">
    <location>
        <begin position="154"/>
        <end position="220"/>
    </location>
</feature>
<dbReference type="InterPro" id="IPR050397">
    <property type="entry name" value="Env_Response_Regulators"/>
</dbReference>
<proteinExistence type="predicted"/>
<evidence type="ECO:0000313" key="5">
    <source>
        <dbReference type="EMBL" id="OZY86497.1"/>
    </source>
</evidence>
<evidence type="ECO:0000256" key="1">
    <source>
        <dbReference type="ARBA" id="ARBA00023015"/>
    </source>
</evidence>
<dbReference type="GO" id="GO:0003677">
    <property type="term" value="F:DNA binding"/>
    <property type="evidence" value="ECO:0007669"/>
    <property type="project" value="UniProtKB-KW"/>
</dbReference>
<dbReference type="PANTHER" id="PTHR24567">
    <property type="entry name" value="CRP FAMILY TRANSCRIPTIONAL REGULATORY PROTEIN"/>
    <property type="match status" value="1"/>
</dbReference>
<dbReference type="GO" id="GO:0003700">
    <property type="term" value="F:DNA-binding transcription factor activity"/>
    <property type="evidence" value="ECO:0007669"/>
    <property type="project" value="TreeGrafter"/>
</dbReference>
<dbReference type="Gene3D" id="2.60.120.10">
    <property type="entry name" value="Jelly Rolls"/>
    <property type="match status" value="1"/>
</dbReference>
<evidence type="ECO:0000259" key="4">
    <source>
        <dbReference type="PROSITE" id="PS51063"/>
    </source>
</evidence>
<keyword evidence="2" id="KW-0238">DNA-binding</keyword>
<accession>A0A266Q9C8</accession>
<dbReference type="RefSeq" id="WP_094984144.1">
    <property type="nucleotide sequence ID" value="NZ_NHNI01000001.1"/>
</dbReference>
<comment type="caution">
    <text evidence="5">The sequence shown here is derived from an EMBL/GenBank/DDBJ whole genome shotgun (WGS) entry which is preliminary data.</text>
</comment>
<dbReference type="Pfam" id="PF13545">
    <property type="entry name" value="HTH_Crp_2"/>
    <property type="match status" value="1"/>
</dbReference>
<reference evidence="6" key="1">
    <citation type="submission" date="2017-05" db="EMBL/GenBank/DDBJ databases">
        <authorList>
            <person name="Barney B.M."/>
        </authorList>
    </citation>
    <scope>NUCLEOTIDE SEQUENCE [LARGE SCALE GENOMIC DNA]</scope>
    <source>
        <strain evidence="6">PSBB022</strain>
    </source>
</reference>
<dbReference type="SUPFAM" id="SSF46785">
    <property type="entry name" value="Winged helix' DNA-binding domain"/>
    <property type="match status" value="1"/>
</dbReference>
<evidence type="ECO:0000256" key="3">
    <source>
        <dbReference type="ARBA" id="ARBA00023163"/>
    </source>
</evidence>
<dbReference type="PANTHER" id="PTHR24567:SF74">
    <property type="entry name" value="HTH-TYPE TRANSCRIPTIONAL REGULATOR ARCR"/>
    <property type="match status" value="1"/>
</dbReference>
<gene>
    <name evidence="5" type="ORF">CBP51_05590</name>
</gene>
<evidence type="ECO:0000256" key="2">
    <source>
        <dbReference type="ARBA" id="ARBA00023125"/>
    </source>
</evidence>
<dbReference type="GO" id="GO:0005829">
    <property type="term" value="C:cytosol"/>
    <property type="evidence" value="ECO:0007669"/>
    <property type="project" value="TreeGrafter"/>
</dbReference>
<keyword evidence="6" id="KW-1185">Reference proteome</keyword>